<feature type="binding site" evidence="6">
    <location>
        <position position="207"/>
    </location>
    <ligand>
        <name>a divalent metal cation</name>
        <dbReference type="ChEBI" id="CHEBI:60240"/>
        <label>2</label>
        <note>catalytic</note>
    </ligand>
</feature>
<dbReference type="PANTHER" id="PTHR43330:SF27">
    <property type="entry name" value="METHIONINE AMINOPEPTIDASE"/>
    <property type="match status" value="1"/>
</dbReference>
<feature type="binding site" evidence="6">
    <location>
        <position position="174"/>
    </location>
    <ligand>
        <name>a divalent metal cation</name>
        <dbReference type="ChEBI" id="CHEBI:60240"/>
        <label>2</label>
        <note>catalytic</note>
    </ligand>
</feature>
<gene>
    <name evidence="6 9" type="primary">map</name>
    <name evidence="9" type="ORF">CUN48_07025</name>
</gene>
<dbReference type="GO" id="GO:0070006">
    <property type="term" value="F:metalloaminopeptidase activity"/>
    <property type="evidence" value="ECO:0007669"/>
    <property type="project" value="UniProtKB-UniRule"/>
</dbReference>
<dbReference type="Gene3D" id="3.90.230.10">
    <property type="entry name" value="Creatinase/methionine aminopeptidase superfamily"/>
    <property type="match status" value="1"/>
</dbReference>
<comment type="subunit">
    <text evidence="6">Monomer.</text>
</comment>
<evidence type="ECO:0000256" key="1">
    <source>
        <dbReference type="ARBA" id="ARBA00002521"/>
    </source>
</evidence>
<comment type="function">
    <text evidence="1 6">Removes the N-terminal methionine from nascent proteins. The N-terminal methionine is often cleaved when the second residue in the primary sequence is small and uncharged (Met-Ala-, Cys, Gly, Pro, Ser, Thr, or Val). Requires deformylation of the N(alpha)-formylated initiator methionine before it can be hydrolyzed.</text>
</comment>
<keyword evidence="2 6" id="KW-0031">Aminopeptidase</keyword>
<feature type="binding site" evidence="6">
    <location>
        <position position="111"/>
    </location>
    <ligand>
        <name>a divalent metal cation</name>
        <dbReference type="ChEBI" id="CHEBI:60240"/>
        <label>1</label>
    </ligand>
</feature>
<dbReference type="PANTHER" id="PTHR43330">
    <property type="entry name" value="METHIONINE AMINOPEPTIDASE"/>
    <property type="match status" value="1"/>
</dbReference>
<feature type="binding site" evidence="6">
    <location>
        <position position="238"/>
    </location>
    <ligand>
        <name>a divalent metal cation</name>
        <dbReference type="ChEBI" id="CHEBI:60240"/>
        <label>1</label>
    </ligand>
</feature>
<evidence type="ECO:0000313" key="10">
    <source>
        <dbReference type="Proteomes" id="UP000230790"/>
    </source>
</evidence>
<comment type="caution">
    <text evidence="9">The sequence shown here is derived from an EMBL/GenBank/DDBJ whole genome shotgun (WGS) entry which is preliminary data.</text>
</comment>
<feature type="binding site" evidence="6">
    <location>
        <position position="238"/>
    </location>
    <ligand>
        <name>a divalent metal cation</name>
        <dbReference type="ChEBI" id="CHEBI:60240"/>
        <label>2</label>
        <note>catalytic</note>
    </ligand>
</feature>
<evidence type="ECO:0000256" key="2">
    <source>
        <dbReference type="ARBA" id="ARBA00022438"/>
    </source>
</evidence>
<dbReference type="PRINTS" id="PR00599">
    <property type="entry name" value="MAPEPTIDASE"/>
</dbReference>
<comment type="similarity">
    <text evidence="6">Belongs to the peptidase M24A family. Methionine aminopeptidase type 1 subfamily.</text>
</comment>
<organism evidence="9 10">
    <name type="scientific">Candidatus Thermofonsia Clade 3 bacterium</name>
    <dbReference type="NCBI Taxonomy" id="2364212"/>
    <lineage>
        <taxon>Bacteria</taxon>
        <taxon>Bacillati</taxon>
        <taxon>Chloroflexota</taxon>
        <taxon>Candidatus Thermofontia</taxon>
        <taxon>Candidatus Thermofonsia Clade 3</taxon>
    </lineage>
</organism>
<dbReference type="Proteomes" id="UP000230790">
    <property type="component" value="Unassembled WGS sequence"/>
</dbReference>
<reference evidence="9 10" key="1">
    <citation type="submission" date="2017-11" db="EMBL/GenBank/DDBJ databases">
        <title>Evolution of Phototrophy in the Chloroflexi Phylum Driven by Horizontal Gene Transfer.</title>
        <authorList>
            <person name="Ward L.M."/>
            <person name="Hemp J."/>
            <person name="Shih P.M."/>
            <person name="Mcglynn S.E."/>
            <person name="Fischer W."/>
        </authorList>
    </citation>
    <scope>NUCLEOTIDE SEQUENCE [LARGE SCALE GENOMIC DNA]</scope>
    <source>
        <strain evidence="9">JP3_7</strain>
    </source>
</reference>
<dbReference type="EC" id="3.4.11.18" evidence="6 7"/>
<dbReference type="GO" id="GO:0004239">
    <property type="term" value="F:initiator methionyl aminopeptidase activity"/>
    <property type="evidence" value="ECO:0007669"/>
    <property type="project" value="UniProtKB-UniRule"/>
</dbReference>
<dbReference type="NCBIfam" id="TIGR00500">
    <property type="entry name" value="met_pdase_I"/>
    <property type="match status" value="1"/>
</dbReference>
<evidence type="ECO:0000256" key="6">
    <source>
        <dbReference type="HAMAP-Rule" id="MF_01974"/>
    </source>
</evidence>
<feature type="binding site" evidence="6">
    <location>
        <position position="111"/>
    </location>
    <ligand>
        <name>a divalent metal cation</name>
        <dbReference type="ChEBI" id="CHEBI:60240"/>
        <label>2</label>
        <note>catalytic</note>
    </ligand>
</feature>
<comment type="cofactor">
    <cofactor evidence="6">
        <name>Co(2+)</name>
        <dbReference type="ChEBI" id="CHEBI:48828"/>
    </cofactor>
    <cofactor evidence="6">
        <name>Zn(2+)</name>
        <dbReference type="ChEBI" id="CHEBI:29105"/>
    </cofactor>
    <cofactor evidence="6">
        <name>Mn(2+)</name>
        <dbReference type="ChEBI" id="CHEBI:29035"/>
    </cofactor>
    <cofactor evidence="6">
        <name>Fe(2+)</name>
        <dbReference type="ChEBI" id="CHEBI:29033"/>
    </cofactor>
    <text evidence="6">Binds 2 divalent metal cations per subunit. Has a high-affinity and a low affinity metal-binding site. The true nature of the physiological cofactor is under debate. The enzyme is active with cobalt, zinc, manganese or divalent iron ions. Most likely, methionine aminopeptidases function as mononuclear Fe(2+)-metalloproteases under physiological conditions, and the catalytically relevant metal-binding site has been assigned to the histidine-containing high-affinity site.</text>
</comment>
<feature type="binding site" evidence="6">
    <location>
        <position position="181"/>
    </location>
    <ligand>
        <name>substrate</name>
    </ligand>
</feature>
<dbReference type="InterPro" id="IPR002467">
    <property type="entry name" value="Pept_M24A_MAP1"/>
</dbReference>
<feature type="domain" description="Peptidase M24" evidence="8">
    <location>
        <begin position="12"/>
        <end position="245"/>
    </location>
</feature>
<dbReference type="GO" id="GO:0046872">
    <property type="term" value="F:metal ion binding"/>
    <property type="evidence" value="ECO:0007669"/>
    <property type="project" value="UniProtKB-UniRule"/>
</dbReference>
<feature type="binding site" evidence="6">
    <location>
        <position position="83"/>
    </location>
    <ligand>
        <name>substrate</name>
    </ligand>
</feature>
<evidence type="ECO:0000259" key="8">
    <source>
        <dbReference type="Pfam" id="PF00557"/>
    </source>
</evidence>
<evidence type="ECO:0000256" key="7">
    <source>
        <dbReference type="RuleBase" id="RU003653"/>
    </source>
</evidence>
<dbReference type="GO" id="GO:0006508">
    <property type="term" value="P:proteolysis"/>
    <property type="evidence" value="ECO:0007669"/>
    <property type="project" value="UniProtKB-KW"/>
</dbReference>
<comment type="catalytic activity">
    <reaction evidence="6 7">
        <text>Release of N-terminal amino acids, preferentially methionine, from peptides and arylamides.</text>
        <dbReference type="EC" id="3.4.11.18"/>
    </reaction>
</comment>
<protein>
    <recommendedName>
        <fullName evidence="6 7">Methionine aminopeptidase</fullName>
        <shortName evidence="6">MAP</shortName>
        <shortName evidence="6">MetAP</shortName>
        <ecNumber evidence="6 7">3.4.11.18</ecNumber>
    </recommendedName>
    <alternativeName>
        <fullName evidence="6">Peptidase M</fullName>
    </alternativeName>
</protein>
<dbReference type="InterPro" id="IPR000994">
    <property type="entry name" value="Pept_M24"/>
</dbReference>
<dbReference type="HAMAP" id="MF_01974">
    <property type="entry name" value="MetAP_1"/>
    <property type="match status" value="1"/>
</dbReference>
<keyword evidence="3 6" id="KW-0645">Protease</keyword>
<keyword evidence="4 6" id="KW-0479">Metal-binding</keyword>
<dbReference type="AlphaFoldDB" id="A0A2M8QD67"/>
<dbReference type="InterPro" id="IPR001714">
    <property type="entry name" value="Pept_M24_MAP"/>
</dbReference>
<sequence>MIVLKTAQEIALMRQAGRIVATVLAELKERVAPGVSLIELDRLAEKIILQCGATPSFKNYAPNGAPYPFPASICASVDDEVVHGIPGHRRLKEGEIVKLDVGAMYKGYHADSAITVGVGRISARAQRLMQVTQECLNAAIAAARKGNRFGDIGAAIQGVAEPRGYSVVREYTSHGVGRELHEGFGLPNAGQAEHGMLLRPGLTIALEPMINEGRAETKVKKDGWTVVTVDGKLSAQFEHTVAITDGEAEILTKLG</sequence>
<accession>A0A2M8QD67</accession>
<feature type="binding site" evidence="6">
    <location>
        <position position="100"/>
    </location>
    <ligand>
        <name>a divalent metal cation</name>
        <dbReference type="ChEBI" id="CHEBI:60240"/>
        <label>1</label>
    </ligand>
</feature>
<dbReference type="CDD" id="cd01086">
    <property type="entry name" value="MetAP1"/>
    <property type="match status" value="1"/>
</dbReference>
<name>A0A2M8QD67_9CHLR</name>
<proteinExistence type="inferred from homology"/>
<dbReference type="GO" id="GO:0005829">
    <property type="term" value="C:cytosol"/>
    <property type="evidence" value="ECO:0007669"/>
    <property type="project" value="TreeGrafter"/>
</dbReference>
<dbReference type="EMBL" id="PGTN01000036">
    <property type="protein sequence ID" value="PJF47751.1"/>
    <property type="molecule type" value="Genomic_DNA"/>
</dbReference>
<evidence type="ECO:0000313" key="9">
    <source>
        <dbReference type="EMBL" id="PJF47751.1"/>
    </source>
</evidence>
<evidence type="ECO:0000256" key="3">
    <source>
        <dbReference type="ARBA" id="ARBA00022670"/>
    </source>
</evidence>
<dbReference type="SUPFAM" id="SSF55920">
    <property type="entry name" value="Creatinase/aminopeptidase"/>
    <property type="match status" value="1"/>
</dbReference>
<evidence type="ECO:0000256" key="4">
    <source>
        <dbReference type="ARBA" id="ARBA00022723"/>
    </source>
</evidence>
<dbReference type="Pfam" id="PF00557">
    <property type="entry name" value="Peptidase_M24"/>
    <property type="match status" value="1"/>
</dbReference>
<evidence type="ECO:0000256" key="5">
    <source>
        <dbReference type="ARBA" id="ARBA00022801"/>
    </source>
</evidence>
<keyword evidence="5 6" id="KW-0378">Hydrolase</keyword>
<dbReference type="InterPro" id="IPR036005">
    <property type="entry name" value="Creatinase/aminopeptidase-like"/>
</dbReference>